<evidence type="ECO:0000256" key="2">
    <source>
        <dbReference type="ARBA" id="ARBA00022679"/>
    </source>
</evidence>
<evidence type="ECO:0000256" key="7">
    <source>
        <dbReference type="ARBA" id="ARBA00023150"/>
    </source>
</evidence>
<keyword evidence="3" id="KW-0479">Metal-binding</keyword>
<evidence type="ECO:0000313" key="10">
    <source>
        <dbReference type="Proteomes" id="UP000298179"/>
    </source>
</evidence>
<organism evidence="9 10">
    <name type="scientific">Jiella endophytica</name>
    <dbReference type="NCBI Taxonomy" id="2558362"/>
    <lineage>
        <taxon>Bacteria</taxon>
        <taxon>Pseudomonadati</taxon>
        <taxon>Pseudomonadota</taxon>
        <taxon>Alphaproteobacteria</taxon>
        <taxon>Hyphomicrobiales</taxon>
        <taxon>Aurantimonadaceae</taxon>
        <taxon>Jiella</taxon>
    </lineage>
</organism>
<name>A0A4Y8R8V7_9HYPH</name>
<keyword evidence="7" id="KW-0501">Molybdenum cofactor biosynthesis</keyword>
<evidence type="ECO:0000256" key="4">
    <source>
        <dbReference type="ARBA" id="ARBA00022741"/>
    </source>
</evidence>
<evidence type="ECO:0000259" key="8">
    <source>
        <dbReference type="Pfam" id="PF12804"/>
    </source>
</evidence>
<dbReference type="CDD" id="cd02503">
    <property type="entry name" value="MobA"/>
    <property type="match status" value="1"/>
</dbReference>
<dbReference type="Pfam" id="PF12804">
    <property type="entry name" value="NTP_transf_3"/>
    <property type="match status" value="1"/>
</dbReference>
<keyword evidence="1" id="KW-0963">Cytoplasm</keyword>
<dbReference type="GO" id="GO:1902758">
    <property type="term" value="P:bis(molybdopterin guanine dinucleotide)molybdenum biosynthetic process"/>
    <property type="evidence" value="ECO:0007669"/>
    <property type="project" value="TreeGrafter"/>
</dbReference>
<protein>
    <submittedName>
        <fullName evidence="9">Molybdenum cofactor guanylyltransferase</fullName>
    </submittedName>
</protein>
<dbReference type="InterPro" id="IPR029044">
    <property type="entry name" value="Nucleotide-diphossugar_trans"/>
</dbReference>
<dbReference type="SUPFAM" id="SSF53448">
    <property type="entry name" value="Nucleotide-diphospho-sugar transferases"/>
    <property type="match status" value="1"/>
</dbReference>
<keyword evidence="4" id="KW-0547">Nucleotide-binding</keyword>
<keyword evidence="6" id="KW-0342">GTP-binding</keyword>
<keyword evidence="9" id="KW-0548">Nucleotidyltransferase</keyword>
<dbReference type="OrthoDB" id="9788394at2"/>
<dbReference type="GO" id="GO:0046872">
    <property type="term" value="F:metal ion binding"/>
    <property type="evidence" value="ECO:0007669"/>
    <property type="project" value="UniProtKB-KW"/>
</dbReference>
<keyword evidence="5" id="KW-0460">Magnesium</keyword>
<dbReference type="AlphaFoldDB" id="A0A4Y8R8V7"/>
<reference evidence="9 10" key="1">
    <citation type="submission" date="2019-03" db="EMBL/GenBank/DDBJ databases">
        <title>Jiella endophytica sp. nov., a novel endophytic bacterium isolated from root of Ficus microcarpa Linn. f.</title>
        <authorList>
            <person name="Tuo L."/>
        </authorList>
    </citation>
    <scope>NUCLEOTIDE SEQUENCE [LARGE SCALE GENOMIC DNA]</scope>
    <source>
        <strain evidence="9 10">CBS5Q-3</strain>
    </source>
</reference>
<evidence type="ECO:0000256" key="6">
    <source>
        <dbReference type="ARBA" id="ARBA00023134"/>
    </source>
</evidence>
<evidence type="ECO:0000256" key="1">
    <source>
        <dbReference type="ARBA" id="ARBA00022490"/>
    </source>
</evidence>
<feature type="domain" description="MobA-like NTP transferase" evidence="8">
    <location>
        <begin position="1"/>
        <end position="149"/>
    </location>
</feature>
<evidence type="ECO:0000256" key="3">
    <source>
        <dbReference type="ARBA" id="ARBA00022723"/>
    </source>
</evidence>
<proteinExistence type="predicted"/>
<comment type="caution">
    <text evidence="9">The sequence shown here is derived from an EMBL/GenBank/DDBJ whole genome shotgun (WGS) entry which is preliminary data.</text>
</comment>
<sequence length="192" mass="20090">MGGAVPKPLVPLAGRPLILHVVARLERQAAPLILAAPAGAGYDHLNLPLAPDHRPGLPGPLAGIEAGLQALSVMGTAGPDRLFVTPGDTPFLPVDIVERLASTDLDKPVAAVHAGRIQPATAMWPLTVLPDLERWLDEGRPLAIRAFLEAIGHVVAEIPATADAPAGDPFFNVNTPDDLSLAEAFLRRQHGA</sequence>
<evidence type="ECO:0000256" key="5">
    <source>
        <dbReference type="ARBA" id="ARBA00022842"/>
    </source>
</evidence>
<dbReference type="PANTHER" id="PTHR19136">
    <property type="entry name" value="MOLYBDENUM COFACTOR GUANYLYLTRANSFERASE"/>
    <property type="match status" value="1"/>
</dbReference>
<dbReference type="GO" id="GO:0016779">
    <property type="term" value="F:nucleotidyltransferase activity"/>
    <property type="evidence" value="ECO:0007669"/>
    <property type="project" value="UniProtKB-KW"/>
</dbReference>
<dbReference type="Proteomes" id="UP000298179">
    <property type="component" value="Unassembled WGS sequence"/>
</dbReference>
<keyword evidence="10" id="KW-1185">Reference proteome</keyword>
<dbReference type="InterPro" id="IPR025877">
    <property type="entry name" value="MobA-like_NTP_Trfase"/>
</dbReference>
<dbReference type="PANTHER" id="PTHR19136:SF81">
    <property type="entry name" value="MOLYBDENUM COFACTOR GUANYLYLTRANSFERASE"/>
    <property type="match status" value="1"/>
</dbReference>
<dbReference type="EMBL" id="SOZD01000012">
    <property type="protein sequence ID" value="TFF17975.1"/>
    <property type="molecule type" value="Genomic_DNA"/>
</dbReference>
<gene>
    <name evidence="9" type="ORF">E3C22_22855</name>
</gene>
<evidence type="ECO:0000313" key="9">
    <source>
        <dbReference type="EMBL" id="TFF17975.1"/>
    </source>
</evidence>
<dbReference type="InterPro" id="IPR013482">
    <property type="entry name" value="Molybde_CF_guanTrfase"/>
</dbReference>
<dbReference type="GO" id="GO:0005525">
    <property type="term" value="F:GTP binding"/>
    <property type="evidence" value="ECO:0007669"/>
    <property type="project" value="UniProtKB-KW"/>
</dbReference>
<dbReference type="Gene3D" id="3.90.550.10">
    <property type="entry name" value="Spore Coat Polysaccharide Biosynthesis Protein SpsA, Chain A"/>
    <property type="match status" value="1"/>
</dbReference>
<accession>A0A4Y8R8V7</accession>
<keyword evidence="2 9" id="KW-0808">Transferase</keyword>